<sequence length="146" mass="16699">MRYYEVVLIVHPDQSEQVQAMVGRYTNMVVSGGGSISRLEDWGRRQLSYPVEKIHKAHYVLMNIECSHDSLTELEHAFRFNDAILRYLIVRRYEAVSSPSPMMKEDKSRSLLKEEKASVDTNTQSEDSGSAIDNNTEVTDEVIVTE</sequence>
<keyword evidence="6" id="KW-0694">RNA-binding</keyword>
<dbReference type="GO" id="GO:0022627">
    <property type="term" value="C:cytosolic small ribosomal subunit"/>
    <property type="evidence" value="ECO:0007669"/>
    <property type="project" value="TreeGrafter"/>
</dbReference>
<dbReference type="EMBL" id="LN906597">
    <property type="protein sequence ID" value="CUT17897.1"/>
    <property type="molecule type" value="Genomic_DNA"/>
</dbReference>
<comment type="function">
    <text evidence="4 6">Binds together with bS18 to 16S ribosomal RNA.</text>
</comment>
<keyword evidence="3 6" id="KW-0687">Ribonucleoprotein</keyword>
<dbReference type="GO" id="GO:0006412">
    <property type="term" value="P:translation"/>
    <property type="evidence" value="ECO:0007669"/>
    <property type="project" value="UniProtKB-UniRule"/>
</dbReference>
<evidence type="ECO:0000313" key="9">
    <source>
        <dbReference type="Proteomes" id="UP000198651"/>
    </source>
</evidence>
<evidence type="ECO:0000256" key="4">
    <source>
        <dbReference type="ARBA" id="ARBA00035104"/>
    </source>
</evidence>
<dbReference type="InterPro" id="IPR000529">
    <property type="entry name" value="Ribosomal_bS6"/>
</dbReference>
<dbReference type="PANTHER" id="PTHR21011">
    <property type="entry name" value="MITOCHONDRIAL 28S RIBOSOMAL PROTEIN S6"/>
    <property type="match status" value="1"/>
</dbReference>
<dbReference type="STRING" id="1561003.Ark11_1084"/>
<organism evidence="8 9">
    <name type="scientific">Candidatus Ichthyocystis hellenicum</name>
    <dbReference type="NCBI Taxonomy" id="1561003"/>
    <lineage>
        <taxon>Bacteria</taxon>
        <taxon>Pseudomonadati</taxon>
        <taxon>Pseudomonadota</taxon>
        <taxon>Betaproteobacteria</taxon>
        <taxon>Burkholderiales</taxon>
        <taxon>Candidatus Ichthyocystis</taxon>
    </lineage>
</organism>
<evidence type="ECO:0000256" key="2">
    <source>
        <dbReference type="ARBA" id="ARBA00022980"/>
    </source>
</evidence>
<dbReference type="InterPro" id="IPR035980">
    <property type="entry name" value="Ribosomal_bS6_sf"/>
</dbReference>
<accession>A0A0S4M2A7</accession>
<dbReference type="NCBIfam" id="TIGR00166">
    <property type="entry name" value="S6"/>
    <property type="match status" value="1"/>
</dbReference>
<dbReference type="HAMAP" id="MF_00360">
    <property type="entry name" value="Ribosomal_bS6"/>
    <property type="match status" value="1"/>
</dbReference>
<comment type="similarity">
    <text evidence="1 6">Belongs to the bacterial ribosomal protein bS6 family.</text>
</comment>
<name>A0A0S4M2A7_9BURK</name>
<dbReference type="PATRIC" id="fig|1561003.3.peg.1112"/>
<keyword evidence="9" id="KW-1185">Reference proteome</keyword>
<dbReference type="Pfam" id="PF01250">
    <property type="entry name" value="Ribosomal_S6"/>
    <property type="match status" value="1"/>
</dbReference>
<dbReference type="CDD" id="cd00473">
    <property type="entry name" value="bS6"/>
    <property type="match status" value="1"/>
</dbReference>
<dbReference type="AlphaFoldDB" id="A0A0S4M2A7"/>
<dbReference type="SUPFAM" id="SSF54995">
    <property type="entry name" value="Ribosomal protein S6"/>
    <property type="match status" value="1"/>
</dbReference>
<dbReference type="OrthoDB" id="9812702at2"/>
<dbReference type="GO" id="GO:0003735">
    <property type="term" value="F:structural constituent of ribosome"/>
    <property type="evidence" value="ECO:0007669"/>
    <property type="project" value="InterPro"/>
</dbReference>
<keyword evidence="6" id="KW-0699">rRNA-binding</keyword>
<dbReference type="PANTHER" id="PTHR21011:SF1">
    <property type="entry name" value="SMALL RIBOSOMAL SUBUNIT PROTEIN BS6M"/>
    <property type="match status" value="1"/>
</dbReference>
<dbReference type="InterPro" id="IPR014717">
    <property type="entry name" value="Transl_elong_EF1B/ribsomal_bS6"/>
</dbReference>
<protein>
    <recommendedName>
        <fullName evidence="5 6">Small ribosomal subunit protein bS6</fullName>
    </recommendedName>
</protein>
<feature type="compositionally biased region" description="Basic and acidic residues" evidence="7">
    <location>
        <begin position="103"/>
        <end position="118"/>
    </location>
</feature>
<dbReference type="Proteomes" id="UP000198651">
    <property type="component" value="Chromosome I"/>
</dbReference>
<evidence type="ECO:0000256" key="5">
    <source>
        <dbReference type="ARBA" id="ARBA00035294"/>
    </source>
</evidence>
<dbReference type="InterPro" id="IPR020814">
    <property type="entry name" value="Ribosomal_S6_plastid/chlpt"/>
</dbReference>
<evidence type="ECO:0000256" key="6">
    <source>
        <dbReference type="HAMAP-Rule" id="MF_00360"/>
    </source>
</evidence>
<feature type="region of interest" description="Disordered" evidence="7">
    <location>
        <begin position="98"/>
        <end position="146"/>
    </location>
</feature>
<feature type="compositionally biased region" description="Polar residues" evidence="7">
    <location>
        <begin position="119"/>
        <end position="137"/>
    </location>
</feature>
<reference evidence="9" key="1">
    <citation type="submission" date="2015-11" db="EMBL/GenBank/DDBJ databases">
        <authorList>
            <person name="Seth-Smith H.M.B."/>
        </authorList>
    </citation>
    <scope>NUCLEOTIDE SEQUENCE [LARGE SCALE GENOMIC DNA]</scope>
    <source>
        <strain evidence="9">2013Ark11</strain>
    </source>
</reference>
<keyword evidence="2 6" id="KW-0689">Ribosomal protein</keyword>
<evidence type="ECO:0000256" key="7">
    <source>
        <dbReference type="SAM" id="MobiDB-lite"/>
    </source>
</evidence>
<dbReference type="Gene3D" id="3.30.70.60">
    <property type="match status" value="1"/>
</dbReference>
<gene>
    <name evidence="6 8" type="primary">rpsF</name>
    <name evidence="8" type="ORF">Ark11_1084</name>
</gene>
<dbReference type="GO" id="GO:0070181">
    <property type="term" value="F:small ribosomal subunit rRNA binding"/>
    <property type="evidence" value="ECO:0007669"/>
    <property type="project" value="TreeGrafter"/>
</dbReference>
<proteinExistence type="inferred from homology"/>
<evidence type="ECO:0000256" key="3">
    <source>
        <dbReference type="ARBA" id="ARBA00023274"/>
    </source>
</evidence>
<evidence type="ECO:0000256" key="1">
    <source>
        <dbReference type="ARBA" id="ARBA00009512"/>
    </source>
</evidence>
<evidence type="ECO:0000313" key="8">
    <source>
        <dbReference type="EMBL" id="CUT17897.1"/>
    </source>
</evidence>
<dbReference type="RefSeq" id="WP_092343860.1">
    <property type="nucleotide sequence ID" value="NZ_LN906597.1"/>
</dbReference>